<feature type="region of interest" description="Disordered" evidence="3">
    <location>
        <begin position="273"/>
        <end position="362"/>
    </location>
</feature>
<dbReference type="InterPro" id="IPR000340">
    <property type="entry name" value="Dual-sp_phosphatase_cat-dom"/>
</dbReference>
<dbReference type="SUPFAM" id="SSF52799">
    <property type="entry name" value="(Phosphotyrosine protein) phosphatases II"/>
    <property type="match status" value="1"/>
</dbReference>
<dbReference type="GO" id="GO:0005634">
    <property type="term" value="C:nucleus"/>
    <property type="evidence" value="ECO:0007669"/>
    <property type="project" value="TreeGrafter"/>
</dbReference>
<dbReference type="GO" id="GO:0046856">
    <property type="term" value="P:phosphatidylinositol dephosphorylation"/>
    <property type="evidence" value="ECO:0007669"/>
    <property type="project" value="TreeGrafter"/>
</dbReference>
<feature type="compositionally biased region" description="Acidic residues" evidence="3">
    <location>
        <begin position="519"/>
        <end position="531"/>
    </location>
</feature>
<comment type="caution">
    <text evidence="6">The sequence shown here is derived from an EMBL/GenBank/DDBJ whole genome shotgun (WGS) entry which is preliminary data.</text>
</comment>
<proteinExistence type="predicted"/>
<dbReference type="HOGENOM" id="CLU_020105_4_2_1"/>
<dbReference type="GO" id="GO:0043491">
    <property type="term" value="P:phosphatidylinositol 3-kinase/protein kinase B signal transduction"/>
    <property type="evidence" value="ECO:0007669"/>
    <property type="project" value="TreeGrafter"/>
</dbReference>
<dbReference type="InterPro" id="IPR000387">
    <property type="entry name" value="Tyr_Pase_dom"/>
</dbReference>
<name>A0A014N2C6_9HYPO</name>
<dbReference type="PROSITE" id="PS00383">
    <property type="entry name" value="TYR_PHOSPHATASE_1"/>
    <property type="match status" value="1"/>
</dbReference>
<dbReference type="InterPro" id="IPR029021">
    <property type="entry name" value="Prot-tyrosine_phosphatase-like"/>
</dbReference>
<dbReference type="InterPro" id="IPR051281">
    <property type="entry name" value="Dual-spec_lipid-protein_phosph"/>
</dbReference>
<dbReference type="InterPro" id="IPR016130">
    <property type="entry name" value="Tyr_Pase_AS"/>
</dbReference>
<evidence type="ECO:0000256" key="2">
    <source>
        <dbReference type="ARBA" id="ARBA00022801"/>
    </source>
</evidence>
<dbReference type="OrthoDB" id="16692at2759"/>
<feature type="domain" description="Phosphatase tensin-type" evidence="5">
    <location>
        <begin position="12"/>
        <end position="201"/>
    </location>
</feature>
<organism evidence="6 7">
    <name type="scientific">Metarhizium robertsii</name>
    <dbReference type="NCBI Taxonomy" id="568076"/>
    <lineage>
        <taxon>Eukaryota</taxon>
        <taxon>Fungi</taxon>
        <taxon>Dikarya</taxon>
        <taxon>Ascomycota</taxon>
        <taxon>Pezizomycotina</taxon>
        <taxon>Sordariomycetes</taxon>
        <taxon>Hypocreomycetidae</taxon>
        <taxon>Hypocreales</taxon>
        <taxon>Clavicipitaceae</taxon>
        <taxon>Metarhizium</taxon>
    </lineage>
</organism>
<dbReference type="eggNOG" id="KOG2283">
    <property type="taxonomic scope" value="Eukaryota"/>
</dbReference>
<dbReference type="EMBL" id="JELW01000018">
    <property type="protein sequence ID" value="EXU99619.1"/>
    <property type="molecule type" value="Genomic_DNA"/>
</dbReference>
<dbReference type="PROSITE" id="PS51181">
    <property type="entry name" value="PPASE_TENSIN"/>
    <property type="match status" value="1"/>
</dbReference>
<gene>
    <name evidence="6" type="ORF">X797_007430</name>
</gene>
<dbReference type="Gene3D" id="3.90.190.10">
    <property type="entry name" value="Protein tyrosine phosphatase superfamily"/>
    <property type="match status" value="1"/>
</dbReference>
<dbReference type="AlphaFoldDB" id="A0A014N2C6"/>
<dbReference type="PANTHER" id="PTHR12305">
    <property type="entry name" value="PHOSPHATASE WITH HOMOLOGY TO TENSIN"/>
    <property type="match status" value="1"/>
</dbReference>
<dbReference type="InterPro" id="IPR029023">
    <property type="entry name" value="Tensin_phosphatase"/>
</dbReference>
<dbReference type="PANTHER" id="PTHR12305:SF81">
    <property type="entry name" value="PHOSPHATIDYLINOSITOL 3,4,5-TRISPHOSPHATE 3-PHOSPHATASE AND DUAL-SPECIFICITY PROTEIN PHOSPHATASE PTEN"/>
    <property type="match status" value="1"/>
</dbReference>
<evidence type="ECO:0000256" key="3">
    <source>
        <dbReference type="SAM" id="MobiDB-lite"/>
    </source>
</evidence>
<keyword evidence="2" id="KW-0378">Hydrolase</keyword>
<dbReference type="GO" id="GO:0051896">
    <property type="term" value="P:regulation of phosphatidylinositol 3-kinase/protein kinase B signal transduction"/>
    <property type="evidence" value="ECO:0007669"/>
    <property type="project" value="TreeGrafter"/>
</dbReference>
<dbReference type="GO" id="GO:0004725">
    <property type="term" value="F:protein tyrosine phosphatase activity"/>
    <property type="evidence" value="ECO:0007669"/>
    <property type="project" value="TreeGrafter"/>
</dbReference>
<evidence type="ECO:0000256" key="1">
    <source>
        <dbReference type="ARBA" id="ARBA00013015"/>
    </source>
</evidence>
<feature type="compositionally biased region" description="Low complexity" evidence="3">
    <location>
        <begin position="282"/>
        <end position="293"/>
    </location>
</feature>
<evidence type="ECO:0000259" key="5">
    <source>
        <dbReference type="PROSITE" id="PS51181"/>
    </source>
</evidence>
<dbReference type="PROSITE" id="PS50056">
    <property type="entry name" value="TYR_PHOSPHATASE_2"/>
    <property type="match status" value="1"/>
</dbReference>
<evidence type="ECO:0000313" key="6">
    <source>
        <dbReference type="EMBL" id="EXU99619.1"/>
    </source>
</evidence>
<evidence type="ECO:0000259" key="4">
    <source>
        <dbReference type="PROSITE" id="PS50056"/>
    </source>
</evidence>
<accession>A0A014N2C6</accession>
<evidence type="ECO:0000313" key="7">
    <source>
        <dbReference type="Proteomes" id="UP000030151"/>
    </source>
</evidence>
<dbReference type="GO" id="GO:0016314">
    <property type="term" value="F:phosphatidylinositol-3,4,5-trisphosphate 3-phosphatase activity"/>
    <property type="evidence" value="ECO:0007669"/>
    <property type="project" value="UniProtKB-EC"/>
</dbReference>
<dbReference type="CDD" id="cd14497">
    <property type="entry name" value="PTP_PTEN-like"/>
    <property type="match status" value="1"/>
</dbReference>
<reference evidence="6 7" key="1">
    <citation type="submission" date="2014-02" db="EMBL/GenBank/DDBJ databases">
        <title>The genome sequence of the entomopathogenic fungus Metarhizium robertsii ARSEF 2575.</title>
        <authorList>
            <person name="Giuliano Garisto Donzelli B."/>
            <person name="Roe B.A."/>
            <person name="Macmil S.L."/>
            <person name="Krasnoff S.B."/>
            <person name="Gibson D.M."/>
        </authorList>
    </citation>
    <scope>NUCLEOTIDE SEQUENCE [LARGE SCALE GENOMIC DNA]</scope>
    <source>
        <strain evidence="6 7">ARSEF 2575</strain>
    </source>
</reference>
<dbReference type="Proteomes" id="UP000030151">
    <property type="component" value="Unassembled WGS sequence"/>
</dbReference>
<dbReference type="EC" id="3.1.3.67" evidence="1"/>
<feature type="region of interest" description="Disordered" evidence="3">
    <location>
        <begin position="465"/>
        <end position="553"/>
    </location>
</feature>
<protein>
    <recommendedName>
        <fullName evidence="1">phosphatidylinositol-3,4,5-trisphosphate 3-phosphatase</fullName>
        <ecNumber evidence="1">3.1.3.67</ecNumber>
    </recommendedName>
</protein>
<dbReference type="GO" id="GO:0005829">
    <property type="term" value="C:cytosol"/>
    <property type="evidence" value="ECO:0007669"/>
    <property type="project" value="TreeGrafter"/>
</dbReference>
<feature type="domain" description="Tyrosine specific protein phosphatases" evidence="4">
    <location>
        <begin position="126"/>
        <end position="173"/>
    </location>
</feature>
<sequence>MTSTLRQIVAGPRVRHPEAKLDLCYVTDSIIVTSGPSQTWPQRAYRNPLDKLRAWLTAKHGDDWAIWEFRAEGTGYPDEAVFGRVCHYPWPDHHPPPFRLVPPIMASMRNWLHGGALHGGPPPEGEESRGGKRVVVIHCKAGKGRSGTVSCSYLISEEGWAAQRALDNFTRQRMKEGFGPGVSIPSQLRWVGYVDRWKDHGKQYVDRPVEIVEVHVWGLRGGVDVFVRGFADEGKKVHKIHTFGPEERLVVEAGEPPRSGLVDTLLGLVGYPADNMKAPQQEGPAGEASSAAGVERKHTWTGEAGDKTRHEPAGRETGPVQETQSGGGAGDGVDKARSKTGSSRSSSASRGNGVLDGEQPGGMAVVFRPARPIRIPNSDVNIALKQRTRTHKSLSWTVVSSVAHVWFNAFFEGRGPEQGAEKADESGVFTIEWEAMDGIKGLSWKGSRALDRMSVVWRVATCSDGGKEGEEIVEPGEGEPVPQVAAADWRGPAAAEGGKGERDLSVERSDDGDGRGDGDGDDGSGDGEEVLDGLKSSGPGGEDLALDKEDGKR</sequence>
<dbReference type="GO" id="GO:0042995">
    <property type="term" value="C:cell projection"/>
    <property type="evidence" value="ECO:0007669"/>
    <property type="project" value="TreeGrafter"/>
</dbReference>
<feature type="compositionally biased region" description="Basic and acidic residues" evidence="3">
    <location>
        <begin position="498"/>
        <end position="518"/>
    </location>
</feature>
<dbReference type="GO" id="GO:0005886">
    <property type="term" value="C:plasma membrane"/>
    <property type="evidence" value="ECO:0007669"/>
    <property type="project" value="TreeGrafter"/>
</dbReference>
<feature type="compositionally biased region" description="Low complexity" evidence="3">
    <location>
        <begin position="339"/>
        <end position="351"/>
    </location>
</feature>
<feature type="compositionally biased region" description="Basic and acidic residues" evidence="3">
    <location>
        <begin position="294"/>
        <end position="314"/>
    </location>
</feature>
<dbReference type="Pfam" id="PF00782">
    <property type="entry name" value="DSPc"/>
    <property type="match status" value="1"/>
</dbReference>